<dbReference type="GO" id="GO:0030246">
    <property type="term" value="F:carbohydrate binding"/>
    <property type="evidence" value="ECO:0007669"/>
    <property type="project" value="InterPro"/>
</dbReference>
<dbReference type="InterPro" id="IPR013784">
    <property type="entry name" value="Carb-bd-like_fold"/>
</dbReference>
<keyword evidence="1" id="KW-0645">Protease</keyword>
<reference evidence="1 2" key="1">
    <citation type="submission" date="2020-08" db="EMBL/GenBank/DDBJ databases">
        <title>Bridging the membrane lipid divide: bacteria of the FCB group superphylum have the potential to synthesize archaeal ether lipids.</title>
        <authorList>
            <person name="Villanueva L."/>
            <person name="Von Meijenfeldt F.A.B."/>
            <person name="Westbye A.B."/>
            <person name="Yadav S."/>
            <person name="Hopmans E.C."/>
            <person name="Dutilh B.E."/>
            <person name="Sinninghe Damste J.S."/>
        </authorList>
    </citation>
    <scope>NUCLEOTIDE SEQUENCE [LARGE SCALE GENOMIC DNA]</scope>
    <source>
        <strain evidence="1">NIOZ-UU27</strain>
    </source>
</reference>
<protein>
    <submittedName>
        <fullName evidence="1">Carboxypeptidase regulatory-like domain-containing protein</fullName>
    </submittedName>
</protein>
<dbReference type="InterPro" id="IPR008969">
    <property type="entry name" value="CarboxyPept-like_regulatory"/>
</dbReference>
<dbReference type="PANTHER" id="PTHR36194:SF1">
    <property type="entry name" value="S-LAYER-LIKE PROTEIN"/>
    <property type="match status" value="1"/>
</dbReference>
<name>A0A8J6MV64_9DELT</name>
<comment type="caution">
    <text evidence="1">The sequence shown here is derived from an EMBL/GenBank/DDBJ whole genome shotgun (WGS) entry which is preliminary data.</text>
</comment>
<keyword evidence="1" id="KW-0378">Hydrolase</keyword>
<keyword evidence="1" id="KW-0121">Carboxypeptidase</keyword>
<dbReference type="GO" id="GO:0004180">
    <property type="term" value="F:carboxypeptidase activity"/>
    <property type="evidence" value="ECO:0007669"/>
    <property type="project" value="UniProtKB-KW"/>
</dbReference>
<feature type="non-terminal residue" evidence="1">
    <location>
        <position position="850"/>
    </location>
</feature>
<gene>
    <name evidence="1" type="ORF">H8E19_01125</name>
</gene>
<sequence>MNCMIQRNALGVISLVIIFSAFLLNVSLTGCSSSSGTSSTGTIKGFVTDTKTGADLKGVLVSILNSSTETDSDGHYILTGISEGNWNVTASKTGYITYTGVVDVAGGQTTFLDIQITPGPVLDGEIRGSVIDNDTLSSIENAVISIGSATTTSNSDGSYHLSGIPSGVQIIKASKSGYQNYSGSVEVKAGKTVFHDISMIPEPTTGTVRGSVSNKDTGVAVENALVSIGSTETYTDTEGIYQLTGIRSGTQTVIASKSGYENYSGTVEAVAGVTVFHDFSMTPNPTTGTVRGRVTNKDTGYGLGDAIVSVSSEKTGTDSRGDYKITGAKAGTRLVISQKTGFENYFSSTEVKAGETVFDDIAMTPIPTTGTVKGIVTDKDTGSPVGDARVSIGSTEVRTDSNGHFDLNGISAGTQQIHAQKTGYESYSASLEVKAGETVFHDITMTPKPTTGTVRGSVTNKDTGDPIENALVSIGSTQTYTDSDGAYQLTGIASGTQTVTASHSGYENYSGSVEAVAGETVFNDFSMTLKPTTGTVMGRVTDKDTGSGLEDAVVYISSKKTQTDSRGDYEITGAKAGTRLEISLKTGFENYFASTEVKAGEIVIDDIAMTPKPATGSVKGIVTDKDTGGPAGNAFVSIGSVETRTDANGQYELVGIGEGTHEIDAQKAGYQNYNSTVNVTAGLTTFHDIQMVPEPTTGTVEGIVTDQTTGSALEGVRMLIGSTEIITKSDGHYRLTGLDEGAHNILAEKSGYNNYSETVTVDAGNVTIHDIHMVPEPKHGAVQGHVTNASTGDPVRGVTIRITGTSTETETDENGFYLITGVLAGTSQIVGREAGFETYEGSVTITAGQT</sequence>
<dbReference type="PANTHER" id="PTHR36194">
    <property type="entry name" value="S-LAYER-LIKE PROTEIN"/>
    <property type="match status" value="1"/>
</dbReference>
<evidence type="ECO:0000313" key="1">
    <source>
        <dbReference type="EMBL" id="MBC8175978.1"/>
    </source>
</evidence>
<dbReference type="SUPFAM" id="SSF49452">
    <property type="entry name" value="Starch-binding domain-like"/>
    <property type="match status" value="7"/>
</dbReference>
<evidence type="ECO:0000313" key="2">
    <source>
        <dbReference type="Proteomes" id="UP000650524"/>
    </source>
</evidence>
<dbReference type="EMBL" id="JACNJD010000065">
    <property type="protein sequence ID" value="MBC8175978.1"/>
    <property type="molecule type" value="Genomic_DNA"/>
</dbReference>
<dbReference type="Proteomes" id="UP000650524">
    <property type="component" value="Unassembled WGS sequence"/>
</dbReference>
<dbReference type="SUPFAM" id="SSF49464">
    <property type="entry name" value="Carboxypeptidase regulatory domain-like"/>
    <property type="match status" value="3"/>
</dbReference>
<dbReference type="Gene3D" id="2.60.40.1120">
    <property type="entry name" value="Carboxypeptidase-like, regulatory domain"/>
    <property type="match status" value="10"/>
</dbReference>
<dbReference type="Pfam" id="PF13620">
    <property type="entry name" value="CarboxypepD_reg"/>
    <property type="match status" value="8"/>
</dbReference>
<organism evidence="1 2">
    <name type="scientific">Candidatus Desulfacyla euxinica</name>
    <dbReference type="NCBI Taxonomy" id="2841693"/>
    <lineage>
        <taxon>Bacteria</taxon>
        <taxon>Deltaproteobacteria</taxon>
        <taxon>Candidatus Desulfacyla</taxon>
    </lineage>
</organism>
<dbReference type="AlphaFoldDB" id="A0A8J6MV64"/>
<dbReference type="PROSITE" id="PS51257">
    <property type="entry name" value="PROKAR_LIPOPROTEIN"/>
    <property type="match status" value="1"/>
</dbReference>
<proteinExistence type="predicted"/>
<accession>A0A8J6MV64</accession>